<proteinExistence type="inferred from homology"/>
<protein>
    <recommendedName>
        <fullName evidence="3">Small EDRK-rich factor-like N-terminal domain-containing protein</fullName>
    </recommendedName>
</protein>
<dbReference type="InterPro" id="IPR040211">
    <property type="entry name" value="SERF1/2-like"/>
</dbReference>
<organism evidence="4 5">
    <name type="scientific">Ficedula albicollis</name>
    <name type="common">Collared flycatcher</name>
    <name type="synonym">Muscicapa albicollis</name>
    <dbReference type="NCBI Taxonomy" id="59894"/>
    <lineage>
        <taxon>Eukaryota</taxon>
        <taxon>Metazoa</taxon>
        <taxon>Chordata</taxon>
        <taxon>Craniata</taxon>
        <taxon>Vertebrata</taxon>
        <taxon>Euteleostomi</taxon>
        <taxon>Archelosauria</taxon>
        <taxon>Archosauria</taxon>
        <taxon>Dinosauria</taxon>
        <taxon>Saurischia</taxon>
        <taxon>Theropoda</taxon>
        <taxon>Coelurosauria</taxon>
        <taxon>Aves</taxon>
        <taxon>Neognathae</taxon>
        <taxon>Neoaves</taxon>
        <taxon>Telluraves</taxon>
        <taxon>Australaves</taxon>
        <taxon>Passeriformes</taxon>
        <taxon>Muscicapidae</taxon>
        <taxon>Ficedula</taxon>
    </lineage>
</organism>
<dbReference type="eggNOG" id="KOG4488">
    <property type="taxonomic scope" value="Eukaryota"/>
</dbReference>
<reference evidence="4" key="2">
    <citation type="submission" date="2025-08" db="UniProtKB">
        <authorList>
            <consortium name="Ensembl"/>
        </authorList>
    </citation>
    <scope>IDENTIFICATION</scope>
</reference>
<gene>
    <name evidence="4" type="primary">LOC101819599</name>
</gene>
<evidence type="ECO:0000259" key="3">
    <source>
        <dbReference type="Pfam" id="PF04419"/>
    </source>
</evidence>
<dbReference type="AlphaFoldDB" id="U3KCU2"/>
<dbReference type="HOGENOM" id="CLU_165034_1_1_1"/>
<dbReference type="Pfam" id="PF04419">
    <property type="entry name" value="SERF-like_N"/>
    <property type="match status" value="1"/>
</dbReference>
<comment type="similarity">
    <text evidence="1">Belongs to the SERF family.</text>
</comment>
<dbReference type="Ensembl" id="ENSFALT00000012896.2">
    <property type="protein sequence ID" value="ENSFALP00000012846.2"/>
    <property type="gene ID" value="ENSFALG00000012304.2"/>
</dbReference>
<evidence type="ECO:0000313" key="5">
    <source>
        <dbReference type="Proteomes" id="UP000016665"/>
    </source>
</evidence>
<evidence type="ECO:0000313" key="4">
    <source>
        <dbReference type="Ensembl" id="ENSFALP00000012846.2"/>
    </source>
</evidence>
<feature type="region of interest" description="Disordered" evidence="2">
    <location>
        <begin position="125"/>
        <end position="181"/>
    </location>
</feature>
<feature type="region of interest" description="Disordered" evidence="2">
    <location>
        <begin position="71"/>
        <end position="90"/>
    </location>
</feature>
<dbReference type="PANTHER" id="PTHR13596:SF1">
    <property type="entry name" value="SMALL EDRK-RICH FACTOR 1"/>
    <property type="match status" value="1"/>
</dbReference>
<dbReference type="PANTHER" id="PTHR13596">
    <property type="entry name" value="SMALL EDRK-RICH FACTOR 1"/>
    <property type="match status" value="1"/>
</dbReference>
<feature type="region of interest" description="Disordered" evidence="2">
    <location>
        <begin position="43"/>
        <end position="64"/>
    </location>
</feature>
<sequence>PSVQPALSSSLGARFAPEPRLLHHTPPSLSLTARLGRTRRTTLRRSPAHVAGGRGAPPADWAGSARRCDISDQRGGIRGSGGGRRLRRRRRWERAWRCRAALGGCGGRDSGAARPECLAMTRGNQRELARQKNLKKTQEIHKGKRKEDSLSASQRKQRDSEIMQQKQKAANERKSLQAGTK</sequence>
<keyword evidence="5" id="KW-1185">Reference proteome</keyword>
<name>U3KCU2_FICAL</name>
<dbReference type="Proteomes" id="UP000016665">
    <property type="component" value="Chromosome Z"/>
</dbReference>
<accession>U3KCU2</accession>
<dbReference type="STRING" id="59894.ENSFALP00000012846"/>
<reference evidence="4 5" key="1">
    <citation type="journal article" date="2012" name="Nature">
        <title>The genomic landscape of species divergence in Ficedula flycatchers.</title>
        <authorList>
            <person name="Ellegren H."/>
            <person name="Smeds L."/>
            <person name="Burri R."/>
            <person name="Olason P.I."/>
            <person name="Backstrom N."/>
            <person name="Kawakami T."/>
            <person name="Kunstner A."/>
            <person name="Makinen H."/>
            <person name="Nadachowska-Brzyska K."/>
            <person name="Qvarnstrom A."/>
            <person name="Uebbing S."/>
            <person name="Wolf J.B."/>
        </authorList>
    </citation>
    <scope>NUCLEOTIDE SEQUENCE [LARGE SCALE GENOMIC DNA]</scope>
</reference>
<dbReference type="InterPro" id="IPR007513">
    <property type="entry name" value="SERF-like_N"/>
</dbReference>
<evidence type="ECO:0000256" key="1">
    <source>
        <dbReference type="ARBA" id="ARBA00007309"/>
    </source>
</evidence>
<feature type="compositionally biased region" description="Polar residues" evidence="2">
    <location>
        <begin position="1"/>
        <end position="11"/>
    </location>
</feature>
<feature type="region of interest" description="Disordered" evidence="2">
    <location>
        <begin position="1"/>
        <end position="27"/>
    </location>
</feature>
<feature type="domain" description="Small EDRK-rich factor-like N-terminal" evidence="3">
    <location>
        <begin position="120"/>
        <end position="156"/>
    </location>
</feature>
<feature type="compositionally biased region" description="Basic and acidic residues" evidence="2">
    <location>
        <begin position="125"/>
        <end position="149"/>
    </location>
</feature>
<reference evidence="4" key="3">
    <citation type="submission" date="2025-09" db="UniProtKB">
        <authorList>
            <consortium name="Ensembl"/>
        </authorList>
    </citation>
    <scope>IDENTIFICATION</scope>
</reference>
<dbReference type="GeneTree" id="ENSGT00940000161793"/>
<evidence type="ECO:0000256" key="2">
    <source>
        <dbReference type="SAM" id="MobiDB-lite"/>
    </source>
</evidence>